<keyword evidence="2" id="KW-1185">Reference proteome</keyword>
<reference evidence="2" key="2">
    <citation type="journal article" date="2011" name="J. Bacteriol.">
        <title>Complete genome sequence of Cronobacter turicensis LMG 23827, a food-borne pathogen causing deaths in neonates.</title>
        <authorList>
            <person name="Stephan R."/>
            <person name="Lehner A."/>
            <person name="Tischler P."/>
            <person name="Rattei T."/>
        </authorList>
    </citation>
    <scope>NUCLEOTIDE SEQUENCE [LARGE SCALE GENOMIC DNA]</scope>
    <source>
        <strain evidence="2">DSM 18703 / CCUG 55852 / LMG 23827 / z3032</strain>
    </source>
</reference>
<protein>
    <submittedName>
        <fullName evidence="1">Uncharacterized protein</fullName>
    </submittedName>
</protein>
<evidence type="ECO:0000313" key="2">
    <source>
        <dbReference type="Proteomes" id="UP000002069"/>
    </source>
</evidence>
<dbReference type="HOGENOM" id="CLU_3332997_0_0_6"/>
<gene>
    <name evidence="1" type="ordered locus">Ctu_1p01210</name>
</gene>
<proteinExistence type="predicted"/>
<dbReference type="AlphaFoldDB" id="C9Y5L3"/>
<accession>C9Y5L3</accession>
<evidence type="ECO:0000313" key="1">
    <source>
        <dbReference type="EMBL" id="CBA34658.1"/>
    </source>
</evidence>
<sequence>MMAIQMRLIKRLYSSFYYLSKNSLTRELLTKLIYGGKY</sequence>
<reference evidence="1 2" key="1">
    <citation type="journal article" date="2010" name="J. Bacteriol.">
        <title>Complete Genome Sequence of Cronobacter turicensis LMG 23827, a foodborne pathogen causing deaths in neonates.</title>
        <authorList>
            <person name="Stephan R."/>
            <person name="Lehner A."/>
            <person name="Tischler P."/>
            <person name="Rattei T."/>
        </authorList>
    </citation>
    <scope>NUCLEOTIDE SEQUENCE [LARGE SCALE GENOMIC DNA]</scope>
    <source>
        <strain evidence="2">DSM 18703 / CCUG 55852 / LMG 23827 / z3032</strain>
        <plasmid evidence="1 2">pCTU1</plasmid>
    </source>
</reference>
<name>C9Y5L3_CROTZ</name>
<dbReference type="KEGG" id="ctu:Ctu_1p01210"/>
<dbReference type="Proteomes" id="UP000002069">
    <property type="component" value="Plasmid pCTU1"/>
</dbReference>
<keyword evidence="1" id="KW-0614">Plasmid</keyword>
<organism evidence="1 2">
    <name type="scientific">Cronobacter turicensis (strain DSM 18703 / CCUG 55852 / LMG 23827 / z3032)</name>
    <dbReference type="NCBI Taxonomy" id="693216"/>
    <lineage>
        <taxon>Bacteria</taxon>
        <taxon>Pseudomonadati</taxon>
        <taxon>Pseudomonadota</taxon>
        <taxon>Gammaproteobacteria</taxon>
        <taxon>Enterobacterales</taxon>
        <taxon>Enterobacteriaceae</taxon>
        <taxon>Cronobacter</taxon>
    </lineage>
</organism>
<geneLocation type="plasmid" evidence="1 2">
    <name>pCTU1</name>
</geneLocation>
<dbReference type="EMBL" id="FN543094">
    <property type="protein sequence ID" value="CBA34658.1"/>
    <property type="molecule type" value="Genomic_DNA"/>
</dbReference>